<evidence type="ECO:0000313" key="10">
    <source>
        <dbReference type="EMBL" id="UYV99354.1"/>
    </source>
</evidence>
<dbReference type="Gene3D" id="1.10.3720.10">
    <property type="entry name" value="MetI-like"/>
    <property type="match status" value="1"/>
</dbReference>
<sequence length="129" mass="14204">MSTRWCRARRARQGSPPAALRRPRRNSRQIEEAAQSLAKKPRAVVFRVSMPLVLPGVASGALMVLLTTLKKIPATLMLRPTGCETLATRLWTHTSVEAYSAAAPYAALLVVPAITPTWILVSRVFREAK</sequence>
<dbReference type="InterPro" id="IPR035906">
    <property type="entry name" value="MetI-like_sf"/>
</dbReference>
<feature type="transmembrane region" description="Helical" evidence="9">
    <location>
        <begin position="102"/>
        <end position="121"/>
    </location>
</feature>
<evidence type="ECO:0000256" key="8">
    <source>
        <dbReference type="SAM" id="MobiDB-lite"/>
    </source>
</evidence>
<keyword evidence="11" id="KW-1185">Reference proteome</keyword>
<evidence type="ECO:0000256" key="9">
    <source>
        <dbReference type="SAM" id="Phobius"/>
    </source>
</evidence>
<dbReference type="SUPFAM" id="SSF161098">
    <property type="entry name" value="MetI-like"/>
    <property type="match status" value="1"/>
</dbReference>
<feature type="compositionally biased region" description="Basic residues" evidence="8">
    <location>
        <begin position="1"/>
        <end position="12"/>
    </location>
</feature>
<name>A0AAX3EQH8_PAEUR</name>
<dbReference type="GO" id="GO:0055085">
    <property type="term" value="P:transmembrane transport"/>
    <property type="evidence" value="ECO:0007669"/>
    <property type="project" value="InterPro"/>
</dbReference>
<dbReference type="AlphaFoldDB" id="A0AAX3EQH8"/>
<evidence type="ECO:0000256" key="5">
    <source>
        <dbReference type="ARBA" id="ARBA00022692"/>
    </source>
</evidence>
<evidence type="ECO:0000256" key="6">
    <source>
        <dbReference type="ARBA" id="ARBA00022989"/>
    </source>
</evidence>
<keyword evidence="7 9" id="KW-0472">Membrane</keyword>
<evidence type="ECO:0000256" key="2">
    <source>
        <dbReference type="ARBA" id="ARBA00022448"/>
    </source>
</evidence>
<feature type="region of interest" description="Disordered" evidence="8">
    <location>
        <begin position="1"/>
        <end position="34"/>
    </location>
</feature>
<dbReference type="GO" id="GO:0005886">
    <property type="term" value="C:plasma membrane"/>
    <property type="evidence" value="ECO:0007669"/>
    <property type="project" value="UniProtKB-SubCell"/>
</dbReference>
<keyword evidence="6 9" id="KW-1133">Transmembrane helix</keyword>
<dbReference type="InterPro" id="IPR000515">
    <property type="entry name" value="MetI-like"/>
</dbReference>
<evidence type="ECO:0008006" key="12">
    <source>
        <dbReference type="Google" id="ProtNLM"/>
    </source>
</evidence>
<evidence type="ECO:0000256" key="7">
    <source>
        <dbReference type="ARBA" id="ARBA00023136"/>
    </source>
</evidence>
<gene>
    <name evidence="10" type="ORF">NL394_09220</name>
</gene>
<accession>A0AAX3EQH8</accession>
<reference evidence="10" key="1">
    <citation type="submission" date="2022-07" db="EMBL/GenBank/DDBJ databases">
        <authorList>
            <person name="Wu T."/>
        </authorList>
    </citation>
    <scope>NUCLEOTIDE SEQUENCE</scope>
    <source>
        <strain evidence="10">SD-1</strain>
    </source>
</reference>
<keyword evidence="2" id="KW-0813">Transport</keyword>
<dbReference type="CDD" id="cd06261">
    <property type="entry name" value="TM_PBP2"/>
    <property type="match status" value="1"/>
</dbReference>
<comment type="subcellular location">
    <subcellularLocation>
        <location evidence="1">Cell inner membrane</location>
        <topology evidence="1">Multi-pass membrane protein</topology>
    </subcellularLocation>
</comment>
<evidence type="ECO:0000256" key="3">
    <source>
        <dbReference type="ARBA" id="ARBA00022475"/>
    </source>
</evidence>
<protein>
    <recommendedName>
        <fullName evidence="12">ABC transmembrane type-1 domain-containing protein</fullName>
    </recommendedName>
</protein>
<evidence type="ECO:0000256" key="4">
    <source>
        <dbReference type="ARBA" id="ARBA00022519"/>
    </source>
</evidence>
<dbReference type="RefSeq" id="WP_139126833.1">
    <property type="nucleotide sequence ID" value="NZ_CP043010.1"/>
</dbReference>
<proteinExistence type="predicted"/>
<organism evidence="10 11">
    <name type="scientific">Paenarthrobacter ureafaciens</name>
    <dbReference type="NCBI Taxonomy" id="37931"/>
    <lineage>
        <taxon>Bacteria</taxon>
        <taxon>Bacillati</taxon>
        <taxon>Actinomycetota</taxon>
        <taxon>Actinomycetes</taxon>
        <taxon>Micrococcales</taxon>
        <taxon>Micrococcaceae</taxon>
        <taxon>Paenarthrobacter</taxon>
    </lineage>
</organism>
<dbReference type="PANTHER" id="PTHR43357:SF3">
    <property type="entry name" value="FE(3+)-TRANSPORT SYSTEM PERMEASE PROTEIN FBPB 2"/>
    <property type="match status" value="1"/>
</dbReference>
<evidence type="ECO:0000313" key="11">
    <source>
        <dbReference type="Proteomes" id="UP001163293"/>
    </source>
</evidence>
<feature type="transmembrane region" description="Helical" evidence="9">
    <location>
        <begin position="44"/>
        <end position="69"/>
    </location>
</feature>
<keyword evidence="4" id="KW-0997">Cell inner membrane</keyword>
<dbReference type="PANTHER" id="PTHR43357">
    <property type="entry name" value="INNER MEMBRANE ABC TRANSPORTER PERMEASE PROTEIN YDCV"/>
    <property type="match status" value="1"/>
</dbReference>
<dbReference type="Proteomes" id="UP001163293">
    <property type="component" value="Chromosome"/>
</dbReference>
<keyword evidence="3" id="KW-1003">Cell membrane</keyword>
<keyword evidence="5 9" id="KW-0812">Transmembrane</keyword>
<evidence type="ECO:0000256" key="1">
    <source>
        <dbReference type="ARBA" id="ARBA00004429"/>
    </source>
</evidence>
<dbReference type="EMBL" id="CP101185">
    <property type="protein sequence ID" value="UYV99354.1"/>
    <property type="molecule type" value="Genomic_DNA"/>
</dbReference>